<keyword evidence="2 5" id="KW-0328">Glycosyltransferase</keyword>
<dbReference type="CDD" id="cd00761">
    <property type="entry name" value="Glyco_tranf_GTA_type"/>
    <property type="match status" value="1"/>
</dbReference>
<dbReference type="Gene3D" id="3.90.550.10">
    <property type="entry name" value="Spore Coat Polysaccharide Biosynthesis Protein SpsA, Chain A"/>
    <property type="match status" value="1"/>
</dbReference>
<evidence type="ECO:0000313" key="5">
    <source>
        <dbReference type="EMBL" id="MEL4306297.1"/>
    </source>
</evidence>
<dbReference type="InterPro" id="IPR029044">
    <property type="entry name" value="Nucleotide-diphossugar_trans"/>
</dbReference>
<dbReference type="InterPro" id="IPR050834">
    <property type="entry name" value="Glycosyltransf_2"/>
</dbReference>
<dbReference type="SUPFAM" id="SSF53448">
    <property type="entry name" value="Nucleotide-diphospho-sugar transferases"/>
    <property type="match status" value="1"/>
</dbReference>
<evidence type="ECO:0000259" key="4">
    <source>
        <dbReference type="Pfam" id="PF00535"/>
    </source>
</evidence>
<dbReference type="RefSeq" id="WP_342127900.1">
    <property type="nucleotide sequence ID" value="NZ_JBCAUS010000007.1"/>
</dbReference>
<dbReference type="EC" id="2.4.-.-" evidence="5"/>
<proteinExistence type="inferred from homology"/>
<dbReference type="GO" id="GO:0016757">
    <property type="term" value="F:glycosyltransferase activity"/>
    <property type="evidence" value="ECO:0007669"/>
    <property type="project" value="UniProtKB-KW"/>
</dbReference>
<protein>
    <submittedName>
        <fullName evidence="5">Glycosyltransferase family 2 protein</fullName>
        <ecNumber evidence="5">2.4.-.-</ecNumber>
    </submittedName>
</protein>
<organism evidence="5 6">
    <name type="scientific">Methanococcoides cohabitans</name>
    <dbReference type="NCBI Taxonomy" id="3136559"/>
    <lineage>
        <taxon>Archaea</taxon>
        <taxon>Methanobacteriati</taxon>
        <taxon>Methanobacteriota</taxon>
        <taxon>Stenosarchaea group</taxon>
        <taxon>Methanomicrobia</taxon>
        <taxon>Methanosarcinales</taxon>
        <taxon>Methanosarcinaceae</taxon>
        <taxon>Methanococcoides</taxon>
    </lineage>
</organism>
<dbReference type="EMBL" id="JBCAUS010000007">
    <property type="protein sequence ID" value="MEL4306297.1"/>
    <property type="molecule type" value="Genomic_DNA"/>
</dbReference>
<dbReference type="Proteomes" id="UP001396646">
    <property type="component" value="Unassembled WGS sequence"/>
</dbReference>
<dbReference type="InterPro" id="IPR001173">
    <property type="entry name" value="Glyco_trans_2-like"/>
</dbReference>
<comment type="similarity">
    <text evidence="1">Belongs to the glycosyltransferase 2 family.</text>
</comment>
<dbReference type="PANTHER" id="PTHR43685:SF5">
    <property type="entry name" value="GLYCOSYLTRANSFERASE EPSE-RELATED"/>
    <property type="match status" value="1"/>
</dbReference>
<dbReference type="PANTHER" id="PTHR43685">
    <property type="entry name" value="GLYCOSYLTRANSFERASE"/>
    <property type="match status" value="1"/>
</dbReference>
<evidence type="ECO:0000313" key="6">
    <source>
        <dbReference type="Proteomes" id="UP001396646"/>
    </source>
</evidence>
<keyword evidence="6" id="KW-1185">Reference proteome</keyword>
<dbReference type="Pfam" id="PF00535">
    <property type="entry name" value="Glycos_transf_2"/>
    <property type="match status" value="1"/>
</dbReference>
<keyword evidence="3 5" id="KW-0808">Transferase</keyword>
<evidence type="ECO:0000256" key="3">
    <source>
        <dbReference type="ARBA" id="ARBA00022679"/>
    </source>
</evidence>
<gene>
    <name evidence="5" type="ORF">WOA13_10750</name>
</gene>
<evidence type="ECO:0000256" key="1">
    <source>
        <dbReference type="ARBA" id="ARBA00006739"/>
    </source>
</evidence>
<name>A0ABU9KXF1_9EURY</name>
<accession>A0ABU9KXF1</accession>
<evidence type="ECO:0000256" key="2">
    <source>
        <dbReference type="ARBA" id="ARBA00022676"/>
    </source>
</evidence>
<comment type="caution">
    <text evidence="5">The sequence shown here is derived from an EMBL/GenBank/DDBJ whole genome shotgun (WGS) entry which is preliminary data.</text>
</comment>
<reference evidence="5 6" key="1">
    <citation type="submission" date="2024-04" db="EMBL/GenBank/DDBJ databases">
        <title>Methanococcoides sp. LMO-2.</title>
        <authorList>
            <person name="Liang L."/>
        </authorList>
    </citation>
    <scope>NUCLEOTIDE SEQUENCE [LARGE SCALE GENOMIC DNA]</scope>
    <source>
        <strain evidence="5 6">LMO-2</strain>
    </source>
</reference>
<sequence length="164" mass="18766">MKDFKVSVIMPVYNAEKYLKDAIESILNQSFKNFELLIINDGSNDKSKAIIESHNDSRIRLLNNEENSGLAKVRNKGIYEAKGEYIAWLDADDISHPLRLEKQVKLLDSHPDVGICGTWVKTIGTKVTHKWRYPTNPNFIRGRMLFDDPLATSSVMLRKKLFIG</sequence>
<feature type="domain" description="Glycosyltransferase 2-like" evidence="4">
    <location>
        <begin position="7"/>
        <end position="144"/>
    </location>
</feature>